<keyword evidence="5" id="KW-0496">Mitochondrion</keyword>
<evidence type="ECO:0000313" key="9">
    <source>
        <dbReference type="EMBL" id="KAK7246674.1"/>
    </source>
</evidence>
<comment type="similarity">
    <text evidence="2">Belongs to the PPR family. P subfamily.</text>
</comment>
<keyword evidence="3" id="KW-0677">Repeat</keyword>
<dbReference type="Pfam" id="PF01535">
    <property type="entry name" value="PPR"/>
    <property type="match status" value="2"/>
</dbReference>
<dbReference type="InterPro" id="IPR011990">
    <property type="entry name" value="TPR-like_helical_dom_sf"/>
</dbReference>
<dbReference type="NCBIfam" id="TIGR00756">
    <property type="entry name" value="PPR"/>
    <property type="match status" value="1"/>
</dbReference>
<dbReference type="Pfam" id="PF17177">
    <property type="entry name" value="PPR_long"/>
    <property type="match status" value="1"/>
</dbReference>
<sequence>MWALRRPSLRLRSQGFNVGASRASCVKSMPTTTACVEREAGIHDSYLTTCSRFLSTKSFYDSSRASLKLAVSRRELSSQADASNSKEDDDLEEGRLSDPEAHGNDSESEVDVSDGEEDVEKPPYDELGLSDTEIDPAAKKSQGKKNESNLFKAIVSAPGLSVQSALDKWVEEGKELRKEEIVLALGSLRKRKMYGRALQLTEWLGSKKKLEFMEKDYASQLDLIAKMCGLYKAEKYMETIPNSFRGELVYRTLLANCIHQNNLKKAEEIFNKMRELEFPVTAFACNQLLLMYKRVDRKKIADVLLLMEKENVKPSPFTYKILIDAKGRGNDIDGIDQIVETMKAEGVEPDLQTQAILVKHYTSAGCKEKAEALLKEMEGENLNERRWACPTLLRTYANLGKADEVEKVWKVCESKPRIEECMAAVEAYGKLKKIKEAEAIFEKMSKKFKLSSKNYYVLLKVYENNKMLVKGKDLIKRMADSGCHIGPLTWDALVKLYIQAGEVEKADSVLRKAAEKSKINLMFTTYMAVLEQYAKRGDIHNSEKMFHRMRQAGYTSRMSQFEALIRAYVNAKLPAYGIRERMKADNLFPNRYLANQLALIDAFKKTAVSDLLD</sequence>
<keyword evidence="4" id="KW-0809">Transit peptide</keyword>
<feature type="repeat" description="PPR" evidence="6">
    <location>
        <begin position="315"/>
        <end position="349"/>
    </location>
</feature>
<dbReference type="Gene3D" id="1.25.40.10">
    <property type="entry name" value="Tetratricopeptide repeat domain"/>
    <property type="match status" value="2"/>
</dbReference>
<dbReference type="PANTHER" id="PTHR45717">
    <property type="entry name" value="OS12G0527900 PROTEIN"/>
    <property type="match status" value="1"/>
</dbReference>
<evidence type="ECO:0000256" key="2">
    <source>
        <dbReference type="ARBA" id="ARBA00007626"/>
    </source>
</evidence>
<feature type="compositionally biased region" description="Acidic residues" evidence="7">
    <location>
        <begin position="106"/>
        <end position="119"/>
    </location>
</feature>
<dbReference type="GO" id="GO:0005739">
    <property type="term" value="C:mitochondrion"/>
    <property type="evidence" value="ECO:0007669"/>
    <property type="project" value="UniProtKB-SubCell"/>
</dbReference>
<keyword evidence="10" id="KW-1185">Reference proteome</keyword>
<feature type="repeat" description="PPR" evidence="6">
    <location>
        <begin position="522"/>
        <end position="556"/>
    </location>
</feature>
<evidence type="ECO:0000313" key="10">
    <source>
        <dbReference type="Proteomes" id="UP001372338"/>
    </source>
</evidence>
<comment type="caution">
    <text evidence="9">The sequence shown here is derived from an EMBL/GenBank/DDBJ whole genome shotgun (WGS) entry which is preliminary data.</text>
</comment>
<evidence type="ECO:0000256" key="5">
    <source>
        <dbReference type="ARBA" id="ARBA00023128"/>
    </source>
</evidence>
<name>A0AAN9HRM2_CROPI</name>
<dbReference type="PROSITE" id="PS51375">
    <property type="entry name" value="PPR"/>
    <property type="match status" value="2"/>
</dbReference>
<feature type="region of interest" description="Disordered" evidence="7">
    <location>
        <begin position="73"/>
        <end position="131"/>
    </location>
</feature>
<dbReference type="InterPro" id="IPR002885">
    <property type="entry name" value="PPR_rpt"/>
</dbReference>
<dbReference type="FunFam" id="1.25.40.10:FF:000744">
    <property type="entry name" value="Pentatricopeptide repeat-containing protein, mitochondrial"/>
    <property type="match status" value="1"/>
</dbReference>
<reference evidence="9 10" key="1">
    <citation type="submission" date="2024-01" db="EMBL/GenBank/DDBJ databases">
        <title>The genomes of 5 underutilized Papilionoideae crops provide insights into root nodulation and disease resistanc.</title>
        <authorList>
            <person name="Yuan L."/>
        </authorList>
    </citation>
    <scope>NUCLEOTIDE SEQUENCE [LARGE SCALE GENOMIC DNA]</scope>
    <source>
        <strain evidence="9">ZHUSHIDOU_FW_LH</strain>
        <tissue evidence="9">Leaf</tissue>
    </source>
</reference>
<dbReference type="FunFam" id="1.25.40.10:FF:000394">
    <property type="entry name" value="Pentatricopeptide repeat-containing protein, mitochondrial"/>
    <property type="match status" value="1"/>
</dbReference>
<evidence type="ECO:0000256" key="6">
    <source>
        <dbReference type="PROSITE-ProRule" id="PRU00708"/>
    </source>
</evidence>
<accession>A0AAN9HRM2</accession>
<dbReference type="InterPro" id="IPR033443">
    <property type="entry name" value="PROP1-like_PPR_dom"/>
</dbReference>
<dbReference type="Proteomes" id="UP001372338">
    <property type="component" value="Unassembled WGS sequence"/>
</dbReference>
<feature type="compositionally biased region" description="Basic and acidic residues" evidence="7">
    <location>
        <begin position="93"/>
        <end position="105"/>
    </location>
</feature>
<dbReference type="EMBL" id="JAYWIO010000008">
    <property type="protein sequence ID" value="KAK7246674.1"/>
    <property type="molecule type" value="Genomic_DNA"/>
</dbReference>
<evidence type="ECO:0000256" key="1">
    <source>
        <dbReference type="ARBA" id="ARBA00004173"/>
    </source>
</evidence>
<protein>
    <recommendedName>
        <fullName evidence="8">PROP1-like PPR domain-containing protein</fullName>
    </recommendedName>
</protein>
<dbReference type="PANTHER" id="PTHR45717:SF15">
    <property type="entry name" value="AGL218WP"/>
    <property type="match status" value="1"/>
</dbReference>
<comment type="subcellular location">
    <subcellularLocation>
        <location evidence="1">Mitochondrion</location>
    </subcellularLocation>
</comment>
<organism evidence="9 10">
    <name type="scientific">Crotalaria pallida</name>
    <name type="common">Smooth rattlebox</name>
    <name type="synonym">Crotalaria striata</name>
    <dbReference type="NCBI Taxonomy" id="3830"/>
    <lineage>
        <taxon>Eukaryota</taxon>
        <taxon>Viridiplantae</taxon>
        <taxon>Streptophyta</taxon>
        <taxon>Embryophyta</taxon>
        <taxon>Tracheophyta</taxon>
        <taxon>Spermatophyta</taxon>
        <taxon>Magnoliopsida</taxon>
        <taxon>eudicotyledons</taxon>
        <taxon>Gunneridae</taxon>
        <taxon>Pentapetalae</taxon>
        <taxon>rosids</taxon>
        <taxon>fabids</taxon>
        <taxon>Fabales</taxon>
        <taxon>Fabaceae</taxon>
        <taxon>Papilionoideae</taxon>
        <taxon>50 kb inversion clade</taxon>
        <taxon>genistoids sensu lato</taxon>
        <taxon>core genistoids</taxon>
        <taxon>Crotalarieae</taxon>
        <taxon>Crotalaria</taxon>
    </lineage>
</organism>
<dbReference type="AlphaFoldDB" id="A0AAN9HRM2"/>
<dbReference type="SUPFAM" id="SSF81901">
    <property type="entry name" value="HCP-like"/>
    <property type="match status" value="1"/>
</dbReference>
<evidence type="ECO:0000256" key="4">
    <source>
        <dbReference type="ARBA" id="ARBA00022946"/>
    </source>
</evidence>
<evidence type="ECO:0000256" key="3">
    <source>
        <dbReference type="ARBA" id="ARBA00022737"/>
    </source>
</evidence>
<gene>
    <name evidence="9" type="ORF">RIF29_41544</name>
</gene>
<proteinExistence type="inferred from homology"/>
<dbReference type="Pfam" id="PF13812">
    <property type="entry name" value="PPR_3"/>
    <property type="match status" value="1"/>
</dbReference>
<feature type="domain" description="PROP1-like PPR" evidence="8">
    <location>
        <begin position="249"/>
        <end position="408"/>
    </location>
</feature>
<evidence type="ECO:0000259" key="8">
    <source>
        <dbReference type="Pfam" id="PF17177"/>
    </source>
</evidence>
<evidence type="ECO:0000256" key="7">
    <source>
        <dbReference type="SAM" id="MobiDB-lite"/>
    </source>
</evidence>
<dbReference type="GO" id="GO:0003729">
    <property type="term" value="F:mRNA binding"/>
    <property type="evidence" value="ECO:0007669"/>
    <property type="project" value="UniProtKB-ARBA"/>
</dbReference>